<proteinExistence type="predicted"/>
<dbReference type="GeneID" id="28955893"/>
<reference evidence="1" key="2">
    <citation type="journal article" date="2010" name="Nature">
        <title>Comparative genomics reveals mobile pathogenicity chromosomes in Fusarium.</title>
        <authorList>
            <person name="Ma L.J."/>
            <person name="van der Does H.C."/>
            <person name="Borkovich K.A."/>
            <person name="Coleman J.J."/>
            <person name="Daboussi M.J."/>
            <person name="Di Pietro A."/>
            <person name="Dufresne M."/>
            <person name="Freitag M."/>
            <person name="Grabherr M."/>
            <person name="Henrissat B."/>
            <person name="Houterman P.M."/>
            <person name="Kang S."/>
            <person name="Shim W.B."/>
            <person name="Woloshuk C."/>
            <person name="Xie X."/>
            <person name="Xu J.R."/>
            <person name="Antoniw J."/>
            <person name="Baker S.E."/>
            <person name="Bluhm B.H."/>
            <person name="Breakspear A."/>
            <person name="Brown D.W."/>
            <person name="Butchko R.A."/>
            <person name="Chapman S."/>
            <person name="Coulson R."/>
            <person name="Coutinho P.M."/>
            <person name="Danchin E.G."/>
            <person name="Diener A."/>
            <person name="Gale L.R."/>
            <person name="Gardiner D.M."/>
            <person name="Goff S."/>
            <person name="Hammond-Kosack K.E."/>
            <person name="Hilburn K."/>
            <person name="Hua-Van A."/>
            <person name="Jonkers W."/>
            <person name="Kazan K."/>
            <person name="Kodira C.D."/>
            <person name="Koehrsen M."/>
            <person name="Kumar L."/>
            <person name="Lee Y.H."/>
            <person name="Li L."/>
            <person name="Manners J.M."/>
            <person name="Miranda-Saavedra D."/>
            <person name="Mukherjee M."/>
            <person name="Park G."/>
            <person name="Park J."/>
            <person name="Park S.Y."/>
            <person name="Proctor R.H."/>
            <person name="Regev A."/>
            <person name="Ruiz-Roldan M.C."/>
            <person name="Sain D."/>
            <person name="Sakthikumar S."/>
            <person name="Sykes S."/>
            <person name="Schwartz D.C."/>
            <person name="Turgeon B.G."/>
            <person name="Wapinski I."/>
            <person name="Yoder O."/>
            <person name="Young S."/>
            <person name="Zeng Q."/>
            <person name="Zhou S."/>
            <person name="Galagan J."/>
            <person name="Cuomo C.A."/>
            <person name="Kistler H.C."/>
            <person name="Rep M."/>
        </authorList>
    </citation>
    <scope>NUCLEOTIDE SEQUENCE [LARGE SCALE GENOMIC DNA]</scope>
    <source>
        <strain evidence="1">4287</strain>
    </source>
</reference>
<reference evidence="1" key="1">
    <citation type="submission" date="2007-04" db="EMBL/GenBank/DDBJ databases">
        <authorList>
            <consortium name="The Broad Institute Genome Sequencing Platform"/>
            <person name="Birren B."/>
            <person name="Lander E."/>
            <person name="Galagan J."/>
            <person name="Nusbaum C."/>
            <person name="Devon K."/>
            <person name="Ma L.-J."/>
            <person name="Jaffe D."/>
            <person name="Butler J."/>
            <person name="Alvarez P."/>
            <person name="Gnerre S."/>
            <person name="Grabherr M."/>
            <person name="Kleber M."/>
            <person name="Mauceli E."/>
            <person name="Brockman W."/>
            <person name="MacCallum I.A."/>
            <person name="Young S."/>
            <person name="LaButti K."/>
            <person name="DeCaprio D."/>
            <person name="Crawford M."/>
            <person name="Koehrsen M."/>
            <person name="Engels R."/>
            <person name="Montgomery P."/>
            <person name="Pearson M."/>
            <person name="Howarth C."/>
            <person name="Larson L."/>
            <person name="White J."/>
            <person name="O'Leary S."/>
            <person name="Kodira C."/>
            <person name="Zeng Q."/>
            <person name="Yandava C."/>
            <person name="Alvarado L."/>
            <person name="Kistler C."/>
            <person name="Shim W.-B."/>
            <person name="Kang S."/>
            <person name="Woloshuk C."/>
        </authorList>
    </citation>
    <scope>NUCLEOTIDE SEQUENCE</scope>
    <source>
        <strain evidence="1">4287</strain>
    </source>
</reference>
<dbReference type="OrthoDB" id="5043844at2759"/>
<dbReference type="VEuPathDB" id="FungiDB:FOXG_14753"/>
<sequence length="208" mass="22704">MDEAFSYLNPDVFSTISIINTSQSRQRNYSPNSHSSAITTKMHTSALFSSLLALASTAQSLKFTGPSTSSPLDLSKEITITWSESNSSEHKTRPTFDLEWFSQPTDLKSFGFEIETGVNVSAGQYKFTPSSNTINTLRPFANQLSENKTFLFNAIFRNESDESDVVYEASSGKYAVVGLDKVTNAGKAVGLEWGLLACGLAAASFFMI</sequence>
<gene>
    <name evidence="1" type="ORF">FOXG_14753</name>
</gene>
<dbReference type="AlphaFoldDB" id="A0A0J9W005"/>
<dbReference type="EMBL" id="DS231718">
    <property type="protein sequence ID" value="KNB16346.1"/>
    <property type="molecule type" value="Genomic_DNA"/>
</dbReference>
<accession>A0A0J9W005</accession>
<name>A0A0J9W005_FUSO4</name>
<dbReference type="KEGG" id="fox:FOXG_14753"/>
<evidence type="ECO:0000313" key="2">
    <source>
        <dbReference type="Proteomes" id="UP000009097"/>
    </source>
</evidence>
<evidence type="ECO:0000313" key="1">
    <source>
        <dbReference type="EMBL" id="KNB16346.1"/>
    </source>
</evidence>
<dbReference type="Proteomes" id="UP000009097">
    <property type="component" value="Unassembled WGS sequence"/>
</dbReference>
<dbReference type="RefSeq" id="XP_018254391.1">
    <property type="nucleotide sequence ID" value="XM_018394815.1"/>
</dbReference>
<organism evidence="1 2">
    <name type="scientific">Fusarium oxysporum f. sp. lycopersici (strain 4287 / CBS 123668 / FGSC 9935 / NRRL 34936)</name>
    <name type="common">Fusarium vascular wilt of tomato</name>
    <dbReference type="NCBI Taxonomy" id="426428"/>
    <lineage>
        <taxon>Eukaryota</taxon>
        <taxon>Fungi</taxon>
        <taxon>Dikarya</taxon>
        <taxon>Ascomycota</taxon>
        <taxon>Pezizomycotina</taxon>
        <taxon>Sordariomycetes</taxon>
        <taxon>Hypocreomycetidae</taxon>
        <taxon>Hypocreales</taxon>
        <taxon>Nectriaceae</taxon>
        <taxon>Fusarium</taxon>
        <taxon>Fusarium oxysporum species complex</taxon>
    </lineage>
</organism>
<protein>
    <submittedName>
        <fullName evidence="1">Uncharacterized protein</fullName>
    </submittedName>
</protein>